<protein>
    <recommendedName>
        <fullName evidence="3">Adhesin P123</fullName>
    </recommendedName>
</protein>
<name>A0ABM8BYN3_9MOLU</name>
<dbReference type="EMBL" id="AP026933">
    <property type="protein sequence ID" value="BDT04998.1"/>
    <property type="molecule type" value="Genomic_DNA"/>
</dbReference>
<gene>
    <name evidence="1" type="ORF">SHM_26440</name>
</gene>
<dbReference type="RefSeq" id="WP_281748593.1">
    <property type="nucleotide sequence ID" value="NZ_AP026933.1"/>
</dbReference>
<accession>A0ABM8BYN3</accession>
<sequence length="714" mass="82546">MINKLWTDVSLENYNNWYPLTGKITETPQQYIQTWPNVNDWFITFGIRAQNDINAYLDFILSKFPFDSFKDELIKETLRDMVYVMVEHWVFNRTPIEFNVDATIQFNNGTQFSANSTPTINVWDLAPSRMKIWARLTELKQIFSSYNDDEIDVEKIDLKAFYTRNQVDELIKEQKEFTLLKQIKLYDDLVDDNENEIYRGPVSKFINKGYVATDYDKETETMILDWPDEIGTLPPEALENNPQVGDFTHAPTCDFSAKQQKRITANENTITKLNSELSKTNESIDDIKNNWFNIETSPLWKKMSSFIPSGEFSKTYLAIWGYIYQPPSTPTDNYIYSDKKTIFNLGGDINRTTQTSIKLDELIIKDNVKVQLLFTKEWNDITVVSNDINYQASSVTLYQYIGKGTPTEFISEDSTEHDYYTKQETNNLLDKKQNIDDNNLQATVKQIVPAINENKLNIDKKQDKLTAGTNITIDENNKISAIGGSTDLTDYYKKEEVDKKLEDKMDKNQFKYAFSINSIGTEIPNLETTNKTVVGAINENKSNIDKKQDKENWKIIGKSLDNRTWEDFALSFNKYYRVFITWDKPPFNQTSVKLKIEFKSSAYIGGDYMLVKGKIDNEDASLIIKLGTVDGNKSQLIIIGGNKQYGNIFSLEELQDTIKIDIQPKLKINSRSLETNEIEENIWDIELKDIPPTPSPSGSNWKDGMATLFRTIFW</sequence>
<proteinExistence type="predicted"/>
<evidence type="ECO:0000313" key="1">
    <source>
        <dbReference type="EMBL" id="BDT04998.1"/>
    </source>
</evidence>
<evidence type="ECO:0000313" key="2">
    <source>
        <dbReference type="Proteomes" id="UP001163387"/>
    </source>
</evidence>
<reference evidence="1 2" key="1">
    <citation type="journal article" date="2022" name="Front. Microbiol.">
        <title>Male-killing mechanisms vary between Spiroplasma species.</title>
        <authorList>
            <person name="Arai H."/>
            <person name="Inoue M."/>
            <person name="Kageyama D."/>
        </authorList>
    </citation>
    <scope>NUCLEOTIDE SEQUENCE [LARGE SCALE GENOMIC DNA]</scope>
    <source>
        <strain evidence="2">sHm</strain>
    </source>
</reference>
<organism evidence="1 2">
    <name type="scientific">Spiroplasma ixodetis</name>
    <dbReference type="NCBI Taxonomy" id="2141"/>
    <lineage>
        <taxon>Bacteria</taxon>
        <taxon>Bacillati</taxon>
        <taxon>Mycoplasmatota</taxon>
        <taxon>Mollicutes</taxon>
        <taxon>Entomoplasmatales</taxon>
        <taxon>Spiroplasmataceae</taxon>
        <taxon>Spiroplasma</taxon>
    </lineage>
</organism>
<keyword evidence="2" id="KW-1185">Reference proteome</keyword>
<evidence type="ECO:0008006" key="3">
    <source>
        <dbReference type="Google" id="ProtNLM"/>
    </source>
</evidence>
<dbReference type="Proteomes" id="UP001163387">
    <property type="component" value="Chromosome"/>
</dbReference>